<evidence type="ECO:0000313" key="2">
    <source>
        <dbReference type="Proteomes" id="UP000253153"/>
    </source>
</evidence>
<proteinExistence type="predicted"/>
<dbReference type="RefSeq" id="XP_031016164.1">
    <property type="nucleotide sequence ID" value="XM_031159849.1"/>
</dbReference>
<protein>
    <submittedName>
        <fullName evidence="1">Uncharacterized protein</fullName>
    </submittedName>
</protein>
<dbReference type="OrthoDB" id="5346581at2759"/>
<name>A0A366RQ64_9HYPO</name>
<evidence type="ECO:0000313" key="1">
    <source>
        <dbReference type="EMBL" id="RBR19239.1"/>
    </source>
</evidence>
<accession>A0A366RQ64</accession>
<gene>
    <name evidence="1" type="ORF">FIESC28_05704</name>
</gene>
<dbReference type="Proteomes" id="UP000253153">
    <property type="component" value="Unassembled WGS sequence"/>
</dbReference>
<dbReference type="AlphaFoldDB" id="A0A366RQ64"/>
<comment type="caution">
    <text evidence="1">The sequence shown here is derived from an EMBL/GenBank/DDBJ whole genome shotgun (WGS) entry which is preliminary data.</text>
</comment>
<reference evidence="1 2" key="1">
    <citation type="submission" date="2018-06" db="EMBL/GenBank/DDBJ databases">
        <title>Fusarium incarnatum-equiseti species complex species 28.</title>
        <authorList>
            <person name="Gardiner D.M."/>
        </authorList>
    </citation>
    <scope>NUCLEOTIDE SEQUENCE [LARGE SCALE GENOMIC DNA]</scope>
    <source>
        <strain evidence="1 2">FIESC_28</strain>
    </source>
</reference>
<keyword evidence="2" id="KW-1185">Reference proteome</keyword>
<organism evidence="1 2">
    <name type="scientific">Fusarium coffeatum</name>
    <dbReference type="NCBI Taxonomy" id="231269"/>
    <lineage>
        <taxon>Eukaryota</taxon>
        <taxon>Fungi</taxon>
        <taxon>Dikarya</taxon>
        <taxon>Ascomycota</taxon>
        <taxon>Pezizomycotina</taxon>
        <taxon>Sordariomycetes</taxon>
        <taxon>Hypocreomycetidae</taxon>
        <taxon>Hypocreales</taxon>
        <taxon>Nectriaceae</taxon>
        <taxon>Fusarium</taxon>
        <taxon>Fusarium incarnatum-equiseti species complex</taxon>
    </lineage>
</organism>
<sequence length="334" mass="38791">MNTNLDVLEGDHRNALDRAVTNILSTKGAELAYAQMLDGLPTQDSLWDSFRFVEDHPVETIGHSEICPGFIEKAREHRLQFELGRLDFETKAKLVAIACHQIGAYIYDLDEGAHKNKLYQDWRNKVLKEKEQDVEERRFYNPPPTAFAHTSYRYPEQYPRGLADVAGYWAESKIFGGVVVFDRGETEEECKSMWIHGDLINGPMTLYPPTKEQFDSLINFLMSPPESIAECPLPIHGTKINRPRWHPWHAFAEYHIFRDRYERKLLPQPPRQGCIQDCTDWPEYSDRQVLVFYGHVNDQGEPYVTEEECDAAEERIRNITPSSPLWRTFGDRSL</sequence>
<dbReference type="EMBL" id="QKXC01000116">
    <property type="protein sequence ID" value="RBR19239.1"/>
    <property type="molecule type" value="Genomic_DNA"/>
</dbReference>
<dbReference type="GeneID" id="41995145"/>